<dbReference type="InterPro" id="IPR001211">
    <property type="entry name" value="PLA2"/>
</dbReference>
<dbReference type="PANTHER" id="PTHR11716">
    <property type="entry name" value="PHOSPHOLIPASE A2 FAMILY MEMBER"/>
    <property type="match status" value="1"/>
</dbReference>
<comment type="catalytic activity">
    <reaction evidence="16">
        <text>1-hexadecanoyl-2-(9Z,12Z-octadecadienoyl)-sn-glycero-3-phosphoethanolamine + H2O = 1-hexadecanoyl-sn-glycero-3-phosphoethanolamine + (9Z,12Z)-octadecadienoate + H(+)</text>
        <dbReference type="Rhea" id="RHEA:40815"/>
        <dbReference type="ChEBI" id="CHEBI:15377"/>
        <dbReference type="ChEBI" id="CHEBI:15378"/>
        <dbReference type="ChEBI" id="CHEBI:30245"/>
        <dbReference type="ChEBI" id="CHEBI:73004"/>
        <dbReference type="ChEBI" id="CHEBI:73008"/>
    </reaction>
    <physiologicalReaction direction="left-to-right" evidence="16">
        <dbReference type="Rhea" id="RHEA:40816"/>
    </physiologicalReaction>
</comment>
<comment type="catalytic activity">
    <reaction evidence="12">
        <text>N-hexadecanoyl-1,2-di-(9Z-octadecenoyl)-sn-glycero-3-phosphoethanolamine + H2O = N-hexadecanoyl-1-(9Z-octadecenoyl)-sn-glycero-3-phosphoethanolamine + (9Z)-octadecenoate + H(+)</text>
        <dbReference type="Rhea" id="RHEA:45424"/>
        <dbReference type="ChEBI" id="CHEBI:15377"/>
        <dbReference type="ChEBI" id="CHEBI:15378"/>
        <dbReference type="ChEBI" id="CHEBI:30823"/>
        <dbReference type="ChEBI" id="CHEBI:78097"/>
        <dbReference type="ChEBI" id="CHEBI:85217"/>
    </reaction>
    <physiologicalReaction direction="left-to-right" evidence="12">
        <dbReference type="Rhea" id="RHEA:45425"/>
    </physiologicalReaction>
</comment>
<accession>F6VFV8</accession>
<evidence type="ECO:0000256" key="12">
    <source>
        <dbReference type="ARBA" id="ARBA00048221"/>
    </source>
</evidence>
<evidence type="ECO:0000256" key="1">
    <source>
        <dbReference type="ARBA" id="ARBA00004613"/>
    </source>
</evidence>
<dbReference type="Bgee" id="ENSMODG00000003205">
    <property type="expression patterns" value="Expressed in lung and 9 other cell types or tissues"/>
</dbReference>
<dbReference type="InterPro" id="IPR033113">
    <property type="entry name" value="PLA2_histidine"/>
</dbReference>
<dbReference type="PRINTS" id="PR00389">
    <property type="entry name" value="PHPHLIPASEA2"/>
</dbReference>
<comment type="catalytic activity">
    <reaction evidence="10">
        <text>N,1-dihexadecanoyl-2-(9Z,12Z-octadecadienoyl)-sn-glycero-3-phosphoethanolamine + H2O = N,1-dihexadecanoyl-sn-glycero-3-phosphoethanolamine + (9Z,12Z)-octadecadienoate + H(+)</text>
        <dbReference type="Rhea" id="RHEA:56424"/>
        <dbReference type="ChEBI" id="CHEBI:15377"/>
        <dbReference type="ChEBI" id="CHEBI:15378"/>
        <dbReference type="ChEBI" id="CHEBI:30245"/>
        <dbReference type="ChEBI" id="CHEBI:85334"/>
        <dbReference type="ChEBI" id="CHEBI:85335"/>
    </reaction>
    <physiologicalReaction direction="left-to-right" evidence="10">
        <dbReference type="Rhea" id="RHEA:56425"/>
    </physiologicalReaction>
</comment>
<dbReference type="GO" id="GO:0009986">
    <property type="term" value="C:cell surface"/>
    <property type="evidence" value="ECO:0007669"/>
    <property type="project" value="Ensembl"/>
</dbReference>
<comment type="similarity">
    <text evidence="2 20">Belongs to the phospholipase A2 family.</text>
</comment>
<evidence type="ECO:0000256" key="13">
    <source>
        <dbReference type="ARBA" id="ARBA00048227"/>
    </source>
</evidence>
<evidence type="ECO:0000256" key="7">
    <source>
        <dbReference type="ARBA" id="ARBA00022837"/>
    </source>
</evidence>
<dbReference type="AlphaFoldDB" id="F6VFV8"/>
<dbReference type="CDD" id="cd00125">
    <property type="entry name" value="PLA2c"/>
    <property type="match status" value="1"/>
</dbReference>
<evidence type="ECO:0000256" key="4">
    <source>
        <dbReference type="ARBA" id="ARBA00022525"/>
    </source>
</evidence>
<evidence type="ECO:0000256" key="17">
    <source>
        <dbReference type="PIRSR" id="PIRSR601211-1"/>
    </source>
</evidence>
<keyword evidence="21" id="KW-0732">Signal</keyword>
<feature type="disulfide bond" evidence="19">
    <location>
        <begin position="66"/>
        <end position="82"/>
    </location>
</feature>
<keyword evidence="9 19" id="KW-1015">Disulfide bond</keyword>
<dbReference type="OMA" id="CEAFLCN"/>
<dbReference type="GO" id="GO:0005102">
    <property type="term" value="F:signaling receptor binding"/>
    <property type="evidence" value="ECO:0000318"/>
    <property type="project" value="GO_Central"/>
</dbReference>
<feature type="active site" evidence="17">
    <location>
        <position position="136"/>
    </location>
</feature>
<dbReference type="OrthoDB" id="5841574at2759"/>
<evidence type="ECO:0000313" key="23">
    <source>
        <dbReference type="Ensembl" id="ENSMODP00000003899.3"/>
    </source>
</evidence>
<dbReference type="eggNOG" id="KOG4087">
    <property type="taxonomic scope" value="Eukaryota"/>
</dbReference>
<evidence type="ECO:0000256" key="18">
    <source>
        <dbReference type="PIRSR" id="PIRSR601211-2"/>
    </source>
</evidence>
<dbReference type="STRING" id="13616.ENSMODP00000003899"/>
<evidence type="ECO:0000256" key="11">
    <source>
        <dbReference type="ARBA" id="ARBA00048015"/>
    </source>
</evidence>
<dbReference type="KEGG" id="mdo:100026162"/>
<evidence type="ECO:0000259" key="22">
    <source>
        <dbReference type="SMART" id="SM00085"/>
    </source>
</evidence>
<evidence type="ECO:0000256" key="9">
    <source>
        <dbReference type="ARBA" id="ARBA00023157"/>
    </source>
</evidence>
<feature type="domain" description="Phospholipase A2-like central" evidence="22">
    <location>
        <begin position="38"/>
        <end position="162"/>
    </location>
</feature>
<evidence type="ECO:0000256" key="20">
    <source>
        <dbReference type="RuleBase" id="RU003654"/>
    </source>
</evidence>
<dbReference type="SUPFAM" id="SSF48619">
    <property type="entry name" value="Phospholipase A2, PLA2"/>
    <property type="match status" value="1"/>
</dbReference>
<evidence type="ECO:0000256" key="2">
    <source>
        <dbReference type="ARBA" id="ARBA00007056"/>
    </source>
</evidence>
<protein>
    <recommendedName>
        <fullName evidence="3 21">Phospholipase A2</fullName>
        <ecNumber evidence="3 21">3.1.1.4</ecNumber>
    </recommendedName>
</protein>
<feature type="disulfide bond" evidence="19">
    <location>
        <begin position="121"/>
        <end position="133"/>
    </location>
</feature>
<dbReference type="FunCoup" id="F6VFV8">
    <property type="interactions" value="27"/>
</dbReference>
<dbReference type="GO" id="GO:0046470">
    <property type="term" value="P:phosphatidylcholine metabolic process"/>
    <property type="evidence" value="ECO:0000318"/>
    <property type="project" value="GO_Central"/>
</dbReference>
<feature type="chain" id="PRO_5001390447" description="Phospholipase A2" evidence="21">
    <location>
        <begin position="35"/>
        <end position="164"/>
    </location>
</feature>
<evidence type="ECO:0000256" key="21">
    <source>
        <dbReference type="RuleBase" id="RU361236"/>
    </source>
</evidence>
<sequence length="164" mass="18389">MAVCSLLLPIFFENKMNLILLAVLLAVCTTVSDAHPRSVLQFRNMIKCVIPESDPLKDYNNYGCYCGLGGYGNPVDELDQCCQVHDNCYSEAKKLSSCKFILDNPYTKHYSYSCSGNEITCSSENNECKAFICNCDRTAANCFSKAKYNPDNKNLDTKKHCKTD</sequence>
<evidence type="ECO:0000256" key="5">
    <source>
        <dbReference type="ARBA" id="ARBA00022723"/>
    </source>
</evidence>
<dbReference type="InterPro" id="IPR016090">
    <property type="entry name" value="PLA2-like_dom"/>
</dbReference>
<dbReference type="GO" id="GO:0002227">
    <property type="term" value="P:innate immune response in mucosa"/>
    <property type="evidence" value="ECO:0007669"/>
    <property type="project" value="Ensembl"/>
</dbReference>
<comment type="cofactor">
    <cofactor evidence="18">
        <name>Ca(2+)</name>
        <dbReference type="ChEBI" id="CHEBI:29108"/>
    </cofactor>
    <text evidence="18">Binds 1 Ca(2+) ion per subunit.</text>
</comment>
<dbReference type="GO" id="GO:0047498">
    <property type="term" value="F:calcium-dependent phospholipase A2 activity"/>
    <property type="evidence" value="ECO:0000318"/>
    <property type="project" value="GO_Central"/>
</dbReference>
<dbReference type="GO" id="GO:0048146">
    <property type="term" value="P:positive regulation of fibroblast proliferation"/>
    <property type="evidence" value="ECO:0007669"/>
    <property type="project" value="Ensembl"/>
</dbReference>
<dbReference type="GO" id="GO:0061844">
    <property type="term" value="P:antimicrobial humoral immune response mediated by antimicrobial peptide"/>
    <property type="evidence" value="ECO:0007669"/>
    <property type="project" value="Ensembl"/>
</dbReference>
<reference evidence="23" key="2">
    <citation type="submission" date="2025-08" db="UniProtKB">
        <authorList>
            <consortium name="Ensembl"/>
        </authorList>
    </citation>
    <scope>IDENTIFICATION</scope>
</reference>
<dbReference type="GO" id="GO:0005615">
    <property type="term" value="C:extracellular space"/>
    <property type="evidence" value="ECO:0007669"/>
    <property type="project" value="Ensembl"/>
</dbReference>
<evidence type="ECO:0000256" key="6">
    <source>
        <dbReference type="ARBA" id="ARBA00022801"/>
    </source>
</evidence>
<dbReference type="GO" id="GO:0005509">
    <property type="term" value="F:calcium ion binding"/>
    <property type="evidence" value="ECO:0000318"/>
    <property type="project" value="GO_Central"/>
</dbReference>
<evidence type="ECO:0000256" key="8">
    <source>
        <dbReference type="ARBA" id="ARBA00023098"/>
    </source>
</evidence>
<organism evidence="23 24">
    <name type="scientific">Monodelphis domestica</name>
    <name type="common">Gray short-tailed opossum</name>
    <dbReference type="NCBI Taxonomy" id="13616"/>
    <lineage>
        <taxon>Eukaryota</taxon>
        <taxon>Metazoa</taxon>
        <taxon>Chordata</taxon>
        <taxon>Craniata</taxon>
        <taxon>Vertebrata</taxon>
        <taxon>Euteleostomi</taxon>
        <taxon>Mammalia</taxon>
        <taxon>Metatheria</taxon>
        <taxon>Didelphimorphia</taxon>
        <taxon>Didelphidae</taxon>
        <taxon>Monodelphis</taxon>
    </lineage>
</organism>
<feature type="binding site" evidence="18">
    <location>
        <position position="69"/>
    </location>
    <ligand>
        <name>Ca(2+)</name>
        <dbReference type="ChEBI" id="CHEBI:29108"/>
    </ligand>
</feature>
<feature type="active site" evidence="17">
    <location>
        <position position="85"/>
    </location>
</feature>
<dbReference type="PROSITE" id="PS00119">
    <property type="entry name" value="PA2_ASP"/>
    <property type="match status" value="1"/>
</dbReference>
<feature type="disulfide bond" evidence="19">
    <location>
        <begin position="88"/>
        <end position="135"/>
    </location>
</feature>
<keyword evidence="4 21" id="KW-0964">Secreted</keyword>
<feature type="binding site" evidence="18">
    <location>
        <position position="65"/>
    </location>
    <ligand>
        <name>Ca(2+)</name>
        <dbReference type="ChEBI" id="CHEBI:29108"/>
    </ligand>
</feature>
<comment type="catalytic activity">
    <reaction evidence="14">
        <text>1-hexadecanoyl-2-(5Z,8Z,11Z,14Z-eicosatetraenoyl)-sn-glycero-3-phosphocholine + H2O = 1-hexadecanoyl-sn-glycero-3-phosphocholine + (5Z,8Z,11Z,14Z)-eicosatetraenoate + H(+)</text>
        <dbReference type="Rhea" id="RHEA:40427"/>
        <dbReference type="ChEBI" id="CHEBI:15377"/>
        <dbReference type="ChEBI" id="CHEBI:15378"/>
        <dbReference type="ChEBI" id="CHEBI:32395"/>
        <dbReference type="ChEBI" id="CHEBI:72998"/>
        <dbReference type="ChEBI" id="CHEBI:73003"/>
    </reaction>
    <physiologicalReaction direction="left-to-right" evidence="14">
        <dbReference type="Rhea" id="RHEA:40428"/>
    </physiologicalReaction>
</comment>
<evidence type="ECO:0000256" key="14">
    <source>
        <dbReference type="ARBA" id="ARBA00048373"/>
    </source>
</evidence>
<feature type="binding site" evidence="18">
    <location>
        <position position="86"/>
    </location>
    <ligand>
        <name>Ca(2+)</name>
        <dbReference type="ChEBI" id="CHEBI:29108"/>
    </ligand>
</feature>
<dbReference type="FunFam" id="1.20.90.10:FF:000011">
    <property type="entry name" value="Phospholipase A(2)"/>
    <property type="match status" value="1"/>
</dbReference>
<reference evidence="23" key="3">
    <citation type="submission" date="2025-09" db="UniProtKB">
        <authorList>
            <consortium name="Ensembl"/>
        </authorList>
    </citation>
    <scope>IDENTIFICATION</scope>
</reference>
<dbReference type="Proteomes" id="UP000002280">
    <property type="component" value="Chromosome 3"/>
</dbReference>
<comment type="subcellular location">
    <subcellularLocation>
        <location evidence="1 21">Secreted</location>
    </subcellularLocation>
</comment>
<dbReference type="GO" id="GO:0006633">
    <property type="term" value="P:fatty acid biosynthetic process"/>
    <property type="evidence" value="ECO:0007669"/>
    <property type="project" value="Ensembl"/>
</dbReference>
<keyword evidence="24" id="KW-1185">Reference proteome</keyword>
<dbReference type="Ensembl" id="ENSMODT00000003985.4">
    <property type="protein sequence ID" value="ENSMODP00000003899.3"/>
    <property type="gene ID" value="ENSMODG00000003205.4"/>
</dbReference>
<dbReference type="Pfam" id="PF00068">
    <property type="entry name" value="Phospholip_A2_1"/>
    <property type="match status" value="1"/>
</dbReference>
<comment type="catalytic activity">
    <reaction evidence="21">
        <text>a 1,2-diacyl-sn-glycero-3-phosphocholine + H2O = a 1-acyl-sn-glycero-3-phosphocholine + a fatty acid + H(+)</text>
        <dbReference type="Rhea" id="RHEA:15801"/>
        <dbReference type="ChEBI" id="CHEBI:15377"/>
        <dbReference type="ChEBI" id="CHEBI:15378"/>
        <dbReference type="ChEBI" id="CHEBI:28868"/>
        <dbReference type="ChEBI" id="CHEBI:57643"/>
        <dbReference type="ChEBI" id="CHEBI:58168"/>
        <dbReference type="EC" id="3.1.1.4"/>
    </reaction>
</comment>
<dbReference type="GO" id="GO:0050482">
    <property type="term" value="P:arachidonate secretion"/>
    <property type="evidence" value="ECO:0007669"/>
    <property type="project" value="InterPro"/>
</dbReference>
<dbReference type="SMART" id="SM00085">
    <property type="entry name" value="PA2c"/>
    <property type="match status" value="1"/>
</dbReference>
<dbReference type="GO" id="GO:0005543">
    <property type="term" value="F:phospholipid binding"/>
    <property type="evidence" value="ECO:0000318"/>
    <property type="project" value="GO_Central"/>
</dbReference>
<evidence type="ECO:0000256" key="3">
    <source>
        <dbReference type="ARBA" id="ARBA00013278"/>
    </source>
</evidence>
<feature type="signal peptide" evidence="21">
    <location>
        <begin position="1"/>
        <end position="34"/>
    </location>
</feature>
<dbReference type="InterPro" id="IPR033112">
    <property type="entry name" value="PLA2_Asp_AS"/>
</dbReference>
<evidence type="ECO:0000313" key="24">
    <source>
        <dbReference type="Proteomes" id="UP000002280"/>
    </source>
</evidence>
<dbReference type="GO" id="GO:0046471">
    <property type="term" value="P:phosphatidylglycerol metabolic process"/>
    <property type="evidence" value="ECO:0000318"/>
    <property type="project" value="GO_Central"/>
</dbReference>
<evidence type="ECO:0000256" key="15">
    <source>
        <dbReference type="ARBA" id="ARBA00048699"/>
    </source>
</evidence>
<comment type="catalytic activity">
    <reaction evidence="15">
        <text>1-hexadecanoyl-2-(9Z-octadecenoyl)-sn-glycero-3-phosphocholine + H2O = 1-hexadecanoyl-sn-glycero-3-phosphocholine + (9Z)-octadecenoate + H(+)</text>
        <dbReference type="Rhea" id="RHEA:38779"/>
        <dbReference type="ChEBI" id="CHEBI:15377"/>
        <dbReference type="ChEBI" id="CHEBI:15378"/>
        <dbReference type="ChEBI" id="CHEBI:30823"/>
        <dbReference type="ChEBI" id="CHEBI:72998"/>
        <dbReference type="ChEBI" id="CHEBI:73001"/>
    </reaction>
    <physiologicalReaction direction="left-to-right" evidence="15">
        <dbReference type="Rhea" id="RHEA:38780"/>
    </physiologicalReaction>
</comment>
<dbReference type="InterPro" id="IPR036444">
    <property type="entry name" value="PLipase_A2_dom_sf"/>
</dbReference>
<dbReference type="GO" id="GO:1904635">
    <property type="term" value="P:positive regulation of podocyte apoptotic process"/>
    <property type="evidence" value="ECO:0007669"/>
    <property type="project" value="Ensembl"/>
</dbReference>
<dbReference type="EC" id="3.1.1.4" evidence="3 21"/>
<keyword evidence="8 21" id="KW-0443">Lipid metabolism</keyword>
<keyword evidence="6 21" id="KW-0378">Hydrolase</keyword>
<feature type="binding site" evidence="18">
    <location>
        <position position="67"/>
    </location>
    <ligand>
        <name>Ca(2+)</name>
        <dbReference type="ChEBI" id="CHEBI:29108"/>
    </ligand>
</feature>
<evidence type="ECO:0000256" key="19">
    <source>
        <dbReference type="PIRSR" id="PIRSR601211-3"/>
    </source>
</evidence>
<dbReference type="PANTHER" id="PTHR11716:SF94">
    <property type="entry name" value="PHOSPHOLIPASE A2"/>
    <property type="match status" value="1"/>
</dbReference>
<dbReference type="CTD" id="5319"/>
<gene>
    <name evidence="23" type="primary">PLA2G1B</name>
</gene>
<dbReference type="GeneTree" id="ENSGT00940000154885"/>
<proteinExistence type="inferred from homology"/>
<evidence type="ECO:0000256" key="10">
    <source>
        <dbReference type="ARBA" id="ARBA00047535"/>
    </source>
</evidence>
<dbReference type="Gene3D" id="1.20.90.10">
    <property type="entry name" value="Phospholipase A2 domain"/>
    <property type="match status" value="1"/>
</dbReference>
<keyword evidence="5 18" id="KW-0479">Metal-binding</keyword>
<dbReference type="GO" id="GO:0050830">
    <property type="term" value="P:defense response to Gram-positive bacterium"/>
    <property type="evidence" value="ECO:0007669"/>
    <property type="project" value="Ensembl"/>
</dbReference>
<evidence type="ECO:0000256" key="16">
    <source>
        <dbReference type="ARBA" id="ARBA00049039"/>
    </source>
</evidence>
<feature type="disulfide bond" evidence="19">
    <location>
        <begin position="81"/>
        <end position="142"/>
    </location>
</feature>
<name>F6VFV8_MONDO</name>
<comment type="catalytic activity">
    <reaction evidence="11">
        <text>1-hexadecanoyl-2-(9Z-octadecenoyl)-sn-glycero-3-phospho-(1'-sn-glycerol) + H2O = 1-hexadecanoyl-sn-glycero-3-phospho-(1'-sn-glycerol) + (9Z)-octadecenoate + H(+)</text>
        <dbReference type="Rhea" id="RHEA:40919"/>
        <dbReference type="ChEBI" id="CHEBI:15377"/>
        <dbReference type="ChEBI" id="CHEBI:15378"/>
        <dbReference type="ChEBI" id="CHEBI:30823"/>
        <dbReference type="ChEBI" id="CHEBI:72841"/>
        <dbReference type="ChEBI" id="CHEBI:75158"/>
    </reaction>
    <physiologicalReaction direction="left-to-right" evidence="11">
        <dbReference type="Rhea" id="RHEA:40920"/>
    </physiologicalReaction>
</comment>
<dbReference type="RefSeq" id="XP_007490044.1">
    <property type="nucleotide sequence ID" value="XM_007489982.3"/>
</dbReference>
<reference evidence="23 24" key="1">
    <citation type="journal article" date="2007" name="Nature">
        <title>Genome of the marsupial Monodelphis domestica reveals innovation in non-coding sequences.</title>
        <authorList>
            <person name="Mikkelsen T.S."/>
            <person name="Wakefield M.J."/>
            <person name="Aken B."/>
            <person name="Amemiya C.T."/>
            <person name="Chang J.L."/>
            <person name="Duke S."/>
            <person name="Garber M."/>
            <person name="Gentles A.J."/>
            <person name="Goodstadt L."/>
            <person name="Heger A."/>
            <person name="Jurka J."/>
            <person name="Kamal M."/>
            <person name="Mauceli E."/>
            <person name="Searle S.M."/>
            <person name="Sharpe T."/>
            <person name="Baker M.L."/>
            <person name="Batzer M.A."/>
            <person name="Benos P.V."/>
            <person name="Belov K."/>
            <person name="Clamp M."/>
            <person name="Cook A."/>
            <person name="Cuff J."/>
            <person name="Das R."/>
            <person name="Davidow L."/>
            <person name="Deakin J.E."/>
            <person name="Fazzari M.J."/>
            <person name="Glass J.L."/>
            <person name="Grabherr M."/>
            <person name="Greally J.M."/>
            <person name="Gu W."/>
            <person name="Hore T.A."/>
            <person name="Huttley G.A."/>
            <person name="Kleber M."/>
            <person name="Jirtle R.L."/>
            <person name="Koina E."/>
            <person name="Lee J.T."/>
            <person name="Mahony S."/>
            <person name="Marra M.A."/>
            <person name="Miller R.D."/>
            <person name="Nicholls R.D."/>
            <person name="Oda M."/>
            <person name="Papenfuss A.T."/>
            <person name="Parra Z.E."/>
            <person name="Pollock D.D."/>
            <person name="Ray D.A."/>
            <person name="Schein J.E."/>
            <person name="Speed T.P."/>
            <person name="Thompson K."/>
            <person name="VandeBerg J.L."/>
            <person name="Wade C.M."/>
            <person name="Walker J.A."/>
            <person name="Waters P.D."/>
            <person name="Webber C."/>
            <person name="Weidman J.R."/>
            <person name="Xie X."/>
            <person name="Zody M.C."/>
            <person name="Baldwin J."/>
            <person name="Abdouelleil A."/>
            <person name="Abdulkadir J."/>
            <person name="Abebe A."/>
            <person name="Abera B."/>
            <person name="Abreu J."/>
            <person name="Acer S.C."/>
            <person name="Aftuck L."/>
            <person name="Alexander A."/>
            <person name="An P."/>
            <person name="Anderson E."/>
            <person name="Anderson S."/>
            <person name="Arachi H."/>
            <person name="Azer M."/>
            <person name="Bachantsang P."/>
            <person name="Barry A."/>
            <person name="Bayul T."/>
            <person name="Berlin A."/>
            <person name="Bessette D."/>
            <person name="Bloom T."/>
            <person name="Bloom T."/>
            <person name="Boguslavskiy L."/>
            <person name="Bonnet C."/>
            <person name="Boukhgalter B."/>
            <person name="Bourzgui I."/>
            <person name="Brown A."/>
            <person name="Cahill P."/>
            <person name="Channer S."/>
            <person name="Cheshatsang Y."/>
            <person name="Chuda L."/>
            <person name="Citroen M."/>
            <person name="Collymore A."/>
            <person name="Cooke P."/>
            <person name="Costello M."/>
            <person name="D'Aco K."/>
            <person name="Daza R."/>
            <person name="De Haan G."/>
            <person name="DeGray S."/>
            <person name="DeMaso C."/>
            <person name="Dhargay N."/>
            <person name="Dooley K."/>
            <person name="Dooley E."/>
            <person name="Doricent M."/>
            <person name="Dorje P."/>
            <person name="Dorjee K."/>
            <person name="Dupes A."/>
            <person name="Elong R."/>
            <person name="Falk J."/>
            <person name="Farina A."/>
            <person name="Faro S."/>
            <person name="Ferguson D."/>
            <person name="Fisher S."/>
            <person name="Foley C.D."/>
            <person name="Franke A."/>
            <person name="Friedrich D."/>
            <person name="Gadbois L."/>
            <person name="Gearin G."/>
            <person name="Gearin C.R."/>
            <person name="Giannoukos G."/>
            <person name="Goode T."/>
            <person name="Graham J."/>
            <person name="Grandbois E."/>
            <person name="Grewal S."/>
            <person name="Gyaltsen K."/>
            <person name="Hafez N."/>
            <person name="Hagos B."/>
            <person name="Hall J."/>
            <person name="Henson C."/>
            <person name="Hollinger A."/>
            <person name="Honan T."/>
            <person name="Huard M.D."/>
            <person name="Hughes L."/>
            <person name="Hurhula B."/>
            <person name="Husby M.E."/>
            <person name="Kamat A."/>
            <person name="Kanga B."/>
            <person name="Kashin S."/>
            <person name="Khazanovich D."/>
            <person name="Kisner P."/>
            <person name="Lance K."/>
            <person name="Lara M."/>
            <person name="Lee W."/>
            <person name="Lennon N."/>
            <person name="Letendre F."/>
            <person name="LeVine R."/>
            <person name="Lipovsky A."/>
            <person name="Liu X."/>
            <person name="Liu J."/>
            <person name="Liu S."/>
            <person name="Lokyitsang T."/>
            <person name="Lokyitsang Y."/>
            <person name="Lubonja R."/>
            <person name="Lui A."/>
            <person name="MacDonald P."/>
            <person name="Magnisalis V."/>
            <person name="Maru K."/>
            <person name="Matthews C."/>
            <person name="McCusker W."/>
            <person name="McDonough S."/>
            <person name="Mehta T."/>
            <person name="Meldrim J."/>
            <person name="Meneus L."/>
            <person name="Mihai O."/>
            <person name="Mihalev A."/>
            <person name="Mihova T."/>
            <person name="Mittelman R."/>
            <person name="Mlenga V."/>
            <person name="Montmayeur A."/>
            <person name="Mulrain L."/>
            <person name="Navidi A."/>
            <person name="Naylor J."/>
            <person name="Negash T."/>
            <person name="Nguyen T."/>
            <person name="Nguyen N."/>
            <person name="Nicol R."/>
            <person name="Norbu C."/>
            <person name="Norbu N."/>
            <person name="Novod N."/>
            <person name="O'Neill B."/>
            <person name="Osman S."/>
            <person name="Markiewicz E."/>
            <person name="Oyono O.L."/>
            <person name="Patti C."/>
            <person name="Phunkhang P."/>
            <person name="Pierre F."/>
            <person name="Priest M."/>
            <person name="Raghuraman S."/>
            <person name="Rege F."/>
            <person name="Reyes R."/>
            <person name="Rise C."/>
            <person name="Rogov P."/>
            <person name="Ross K."/>
            <person name="Ryan E."/>
            <person name="Settipalli S."/>
            <person name="Shea T."/>
            <person name="Sherpa N."/>
            <person name="Shi L."/>
            <person name="Shih D."/>
            <person name="Sparrow T."/>
            <person name="Spaulding J."/>
            <person name="Stalker J."/>
            <person name="Stange-Thomann N."/>
            <person name="Stavropoulos S."/>
            <person name="Stone C."/>
            <person name="Strader C."/>
            <person name="Tesfaye S."/>
            <person name="Thomson T."/>
            <person name="Thoulutsang Y."/>
            <person name="Thoulutsang D."/>
            <person name="Topham K."/>
            <person name="Topping I."/>
            <person name="Tsamla T."/>
            <person name="Vassiliev H."/>
            <person name="Vo A."/>
            <person name="Wangchuk T."/>
            <person name="Wangdi T."/>
            <person name="Weiand M."/>
            <person name="Wilkinson J."/>
            <person name="Wilson A."/>
            <person name="Yadav S."/>
            <person name="Young G."/>
            <person name="Yu Q."/>
            <person name="Zembek L."/>
            <person name="Zhong D."/>
            <person name="Zimmer A."/>
            <person name="Zwirko Z."/>
            <person name="Jaffe D.B."/>
            <person name="Alvarez P."/>
            <person name="Brockman W."/>
            <person name="Butler J."/>
            <person name="Chin C."/>
            <person name="Gnerre S."/>
            <person name="MacCallum I."/>
            <person name="Graves J.A."/>
            <person name="Ponting C.P."/>
            <person name="Breen M."/>
            <person name="Samollow P.B."/>
            <person name="Lander E.S."/>
            <person name="Lindblad-Toh K."/>
        </authorList>
    </citation>
    <scope>NUCLEOTIDE SEQUENCE [LARGE SCALE GENOMIC DNA]</scope>
</reference>
<dbReference type="GeneID" id="100026162"/>
<dbReference type="HOGENOM" id="CLU_090683_1_1_1"/>
<dbReference type="InParanoid" id="F6VFV8"/>
<dbReference type="GO" id="GO:0016042">
    <property type="term" value="P:lipid catabolic process"/>
    <property type="evidence" value="ECO:0007669"/>
    <property type="project" value="Ensembl"/>
</dbReference>
<dbReference type="GO" id="GO:0019731">
    <property type="term" value="P:antibacterial humoral response"/>
    <property type="evidence" value="ECO:0007669"/>
    <property type="project" value="Ensembl"/>
</dbReference>
<feature type="disulfide bond" evidence="19">
    <location>
        <begin position="98"/>
        <end position="128"/>
    </location>
</feature>
<keyword evidence="7 18" id="KW-0106">Calcium</keyword>
<dbReference type="PROSITE" id="PS00118">
    <property type="entry name" value="PA2_HIS"/>
    <property type="match status" value="1"/>
</dbReference>
<comment type="catalytic activity">
    <reaction evidence="13">
        <text>1,2-dihexadecanoyl-sn-glycero-3-phosphocholine + H2O = 1-hexadecanoyl-sn-glycero-3-phosphocholine + hexadecanoate + H(+)</text>
        <dbReference type="Rhea" id="RHEA:41223"/>
        <dbReference type="ChEBI" id="CHEBI:7896"/>
        <dbReference type="ChEBI" id="CHEBI:15377"/>
        <dbReference type="ChEBI" id="CHEBI:15378"/>
        <dbReference type="ChEBI" id="CHEBI:72998"/>
        <dbReference type="ChEBI" id="CHEBI:72999"/>
    </reaction>
    <physiologicalReaction direction="left-to-right" evidence="13">
        <dbReference type="Rhea" id="RHEA:41224"/>
    </physiologicalReaction>
</comment>